<organism evidence="2 3">
    <name type="scientific">Trifolium medium</name>
    <dbReference type="NCBI Taxonomy" id="97028"/>
    <lineage>
        <taxon>Eukaryota</taxon>
        <taxon>Viridiplantae</taxon>
        <taxon>Streptophyta</taxon>
        <taxon>Embryophyta</taxon>
        <taxon>Tracheophyta</taxon>
        <taxon>Spermatophyta</taxon>
        <taxon>Magnoliopsida</taxon>
        <taxon>eudicotyledons</taxon>
        <taxon>Gunneridae</taxon>
        <taxon>Pentapetalae</taxon>
        <taxon>rosids</taxon>
        <taxon>fabids</taxon>
        <taxon>Fabales</taxon>
        <taxon>Fabaceae</taxon>
        <taxon>Papilionoideae</taxon>
        <taxon>50 kb inversion clade</taxon>
        <taxon>NPAAA clade</taxon>
        <taxon>Hologalegina</taxon>
        <taxon>IRL clade</taxon>
        <taxon>Trifolieae</taxon>
        <taxon>Trifolium</taxon>
    </lineage>
</organism>
<protein>
    <submittedName>
        <fullName evidence="2">Uncharacterized protein</fullName>
    </submittedName>
</protein>
<evidence type="ECO:0000313" key="2">
    <source>
        <dbReference type="EMBL" id="MCI96347.1"/>
    </source>
</evidence>
<dbReference type="AlphaFoldDB" id="A0A392W7J9"/>
<dbReference type="Proteomes" id="UP000265520">
    <property type="component" value="Unassembled WGS sequence"/>
</dbReference>
<comment type="caution">
    <text evidence="2">The sequence shown here is derived from an EMBL/GenBank/DDBJ whole genome shotgun (WGS) entry which is preliminary data.</text>
</comment>
<proteinExistence type="predicted"/>
<feature type="region of interest" description="Disordered" evidence="1">
    <location>
        <begin position="14"/>
        <end position="33"/>
    </location>
</feature>
<keyword evidence="3" id="KW-1185">Reference proteome</keyword>
<evidence type="ECO:0000313" key="3">
    <source>
        <dbReference type="Proteomes" id="UP000265520"/>
    </source>
</evidence>
<accession>A0A392W7J9</accession>
<feature type="non-terminal residue" evidence="2">
    <location>
        <position position="33"/>
    </location>
</feature>
<name>A0A392W7J9_9FABA</name>
<evidence type="ECO:0000256" key="1">
    <source>
        <dbReference type="SAM" id="MobiDB-lite"/>
    </source>
</evidence>
<sequence length="33" mass="3592">MDVPDQALHRKLQEAIGLGGERHLGHAGGRQPF</sequence>
<reference evidence="2 3" key="1">
    <citation type="journal article" date="2018" name="Front. Plant Sci.">
        <title>Red Clover (Trifolium pratense) and Zigzag Clover (T. medium) - A Picture of Genomic Similarities and Differences.</title>
        <authorList>
            <person name="Dluhosova J."/>
            <person name="Istvanek J."/>
            <person name="Nedelnik J."/>
            <person name="Repkova J."/>
        </authorList>
    </citation>
    <scope>NUCLEOTIDE SEQUENCE [LARGE SCALE GENOMIC DNA]</scope>
    <source>
        <strain evidence="3">cv. 10/8</strain>
        <tissue evidence="2">Leaf</tissue>
    </source>
</reference>
<dbReference type="EMBL" id="LXQA011412509">
    <property type="protein sequence ID" value="MCI96347.1"/>
    <property type="molecule type" value="Genomic_DNA"/>
</dbReference>